<dbReference type="CDD" id="cd00487">
    <property type="entry name" value="Pep_deformylase"/>
    <property type="match status" value="1"/>
</dbReference>
<dbReference type="EC" id="3.5.1.88" evidence="2"/>
<dbReference type="InterPro" id="IPR036821">
    <property type="entry name" value="Peptide_deformylase_sf"/>
</dbReference>
<dbReference type="KEGG" id="fso:Fsol_00227"/>
<feature type="binding site" evidence="2">
    <location>
        <position position="118"/>
    </location>
    <ligand>
        <name>Fe cation</name>
        <dbReference type="ChEBI" id="CHEBI:24875"/>
    </ligand>
</feature>
<dbReference type="GO" id="GO:0042586">
    <property type="term" value="F:peptide deformylase activity"/>
    <property type="evidence" value="ECO:0007669"/>
    <property type="project" value="UniProtKB-UniRule"/>
</dbReference>
<dbReference type="NCBIfam" id="TIGR00079">
    <property type="entry name" value="pept_deformyl"/>
    <property type="match status" value="1"/>
</dbReference>
<dbReference type="AlphaFoldDB" id="A0A2U8BRR5"/>
<keyword evidence="4" id="KW-1185">Reference proteome</keyword>
<comment type="catalytic activity">
    <reaction evidence="2">
        <text>N-terminal N-formyl-L-methionyl-[peptide] + H2O = N-terminal L-methionyl-[peptide] + formate</text>
        <dbReference type="Rhea" id="RHEA:24420"/>
        <dbReference type="Rhea" id="RHEA-COMP:10639"/>
        <dbReference type="Rhea" id="RHEA-COMP:10640"/>
        <dbReference type="ChEBI" id="CHEBI:15377"/>
        <dbReference type="ChEBI" id="CHEBI:15740"/>
        <dbReference type="ChEBI" id="CHEBI:49298"/>
        <dbReference type="ChEBI" id="CHEBI:64731"/>
        <dbReference type="EC" id="3.5.1.88"/>
    </reaction>
</comment>
<keyword evidence="2" id="KW-0479">Metal-binding</keyword>
<dbReference type="GO" id="GO:0006412">
    <property type="term" value="P:translation"/>
    <property type="evidence" value="ECO:0007669"/>
    <property type="project" value="UniProtKB-UniRule"/>
</dbReference>
<dbReference type="PRINTS" id="PR01576">
    <property type="entry name" value="PDEFORMYLASE"/>
</dbReference>
<feature type="binding site" evidence="2">
    <location>
        <position position="165"/>
    </location>
    <ligand>
        <name>Fe cation</name>
        <dbReference type="ChEBI" id="CHEBI:24875"/>
    </ligand>
</feature>
<comment type="cofactor">
    <cofactor evidence="2">
        <name>Fe(2+)</name>
        <dbReference type="ChEBI" id="CHEBI:29033"/>
    </cofactor>
    <text evidence="2">Binds 1 Fe(2+) ion.</text>
</comment>
<dbReference type="PANTHER" id="PTHR10458:SF22">
    <property type="entry name" value="PEPTIDE DEFORMYLASE"/>
    <property type="match status" value="1"/>
</dbReference>
<name>A0A2U8BRR5_9RICK</name>
<comment type="function">
    <text evidence="2">Removes the formyl group from the N-terminal Met of newly synthesized proteins. Requires at least a dipeptide for an efficient rate of reaction. N-terminal L-methionine is a prerequisite for activity but the enzyme has broad specificity at other positions.</text>
</comment>
<keyword evidence="2" id="KW-0378">Hydrolase</keyword>
<dbReference type="InterPro" id="IPR023635">
    <property type="entry name" value="Peptide_deformylase"/>
</dbReference>
<dbReference type="PIRSF" id="PIRSF004749">
    <property type="entry name" value="Pep_def"/>
    <property type="match status" value="1"/>
</dbReference>
<dbReference type="Proteomes" id="UP000244519">
    <property type="component" value="Chromosome"/>
</dbReference>
<evidence type="ECO:0000256" key="2">
    <source>
        <dbReference type="HAMAP-Rule" id="MF_00163"/>
    </source>
</evidence>
<gene>
    <name evidence="2" type="primary">def</name>
    <name evidence="3" type="ORF">Fsol_00227</name>
</gene>
<dbReference type="PANTHER" id="PTHR10458">
    <property type="entry name" value="PEPTIDE DEFORMYLASE"/>
    <property type="match status" value="1"/>
</dbReference>
<feature type="binding site" evidence="2">
    <location>
        <position position="161"/>
    </location>
    <ligand>
        <name>Fe cation</name>
        <dbReference type="ChEBI" id="CHEBI:24875"/>
    </ligand>
</feature>
<evidence type="ECO:0000313" key="4">
    <source>
        <dbReference type="Proteomes" id="UP000244519"/>
    </source>
</evidence>
<comment type="similarity">
    <text evidence="1 2">Belongs to the polypeptide deformylase family.</text>
</comment>
<dbReference type="GO" id="GO:0046872">
    <property type="term" value="F:metal ion binding"/>
    <property type="evidence" value="ECO:0007669"/>
    <property type="project" value="UniProtKB-KW"/>
</dbReference>
<dbReference type="SUPFAM" id="SSF56420">
    <property type="entry name" value="Peptide deformylase"/>
    <property type="match status" value="1"/>
</dbReference>
<dbReference type="Gene3D" id="3.90.45.10">
    <property type="entry name" value="Peptide deformylase"/>
    <property type="match status" value="1"/>
</dbReference>
<keyword evidence="2" id="KW-0408">Iron</keyword>
<evidence type="ECO:0000313" key="3">
    <source>
        <dbReference type="EMBL" id="AWD33031.1"/>
    </source>
</evidence>
<keyword evidence="2" id="KW-0648">Protein biosynthesis</keyword>
<dbReference type="Pfam" id="PF01327">
    <property type="entry name" value="Pep_deformylase"/>
    <property type="match status" value="1"/>
</dbReference>
<dbReference type="EMBL" id="CP025989">
    <property type="protein sequence ID" value="AWD33031.1"/>
    <property type="molecule type" value="Genomic_DNA"/>
</dbReference>
<proteinExistence type="inferred from homology"/>
<protein>
    <recommendedName>
        <fullName evidence="2">Peptide deformylase</fullName>
        <shortName evidence="2">PDF</shortName>
        <ecNumber evidence="2">3.5.1.88</ecNumber>
    </recommendedName>
    <alternativeName>
        <fullName evidence="2">Polypeptide deformylase</fullName>
    </alternativeName>
</protein>
<dbReference type="HAMAP" id="MF_00163">
    <property type="entry name" value="Pep_deformylase"/>
    <property type="match status" value="1"/>
</dbReference>
<reference evidence="3 4" key="1">
    <citation type="journal article" date="2018" name="Genome Biol. Evol.">
        <title>The Genome Sequence of "Candidatus Fokinia solitaria": Insights on Reductive Evolution in Rickettsiales.</title>
        <authorList>
            <person name="Floriano A.M."/>
            <person name="Castelli M."/>
            <person name="Krenek S."/>
            <person name="Berendonk T.U."/>
            <person name="Bazzocchi C."/>
            <person name="Petroni G."/>
            <person name="Sassera D."/>
        </authorList>
    </citation>
    <scope>NUCLEOTIDE SEQUENCE [LARGE SCALE GENOMIC DNA]</scope>
    <source>
        <strain evidence="3">Rio ETE_ALG 3VII</strain>
    </source>
</reference>
<feature type="active site" evidence="2">
    <location>
        <position position="162"/>
    </location>
</feature>
<sequence>MLLSTMPKLNLEIVKAPNEILYQESKYIHEVTEEVRTLFVEMYQYLISTKNGIGLAAVQVGYLVKLIILHQENFDVECASHDLQYEQIMALEEKHPIVMLNPRVIQNSDHYTEFEEGCLSFPGLFVKVKRPAEVIVEYEDMKMRTKTLQLSHSILSVCVQHEIDHTNGTVFLDRLSPLKRSLALQKYKKLCSAAED</sequence>
<accession>A0A2U8BRR5</accession>
<organism evidence="3 4">
    <name type="scientific">Candidatus Fokinia solitaria</name>
    <dbReference type="NCBI Taxonomy" id="1802984"/>
    <lineage>
        <taxon>Bacteria</taxon>
        <taxon>Pseudomonadati</taxon>
        <taxon>Pseudomonadota</taxon>
        <taxon>Alphaproteobacteria</taxon>
        <taxon>Rickettsiales</taxon>
        <taxon>Candidatus Midichloriaceae</taxon>
        <taxon>Candidatus Fokinia</taxon>
    </lineage>
</organism>
<evidence type="ECO:0000256" key="1">
    <source>
        <dbReference type="ARBA" id="ARBA00010759"/>
    </source>
</evidence>